<proteinExistence type="predicted"/>
<evidence type="ECO:0000256" key="1">
    <source>
        <dbReference type="ARBA" id="ARBA00022729"/>
    </source>
</evidence>
<reference evidence="3" key="1">
    <citation type="journal article" date="2014" name="Int. J. Syst. Evol. Microbiol.">
        <title>Complete genome sequence of Corynebacterium casei LMG S-19264T (=DSM 44701T), isolated from a smear-ripened cheese.</title>
        <authorList>
            <consortium name="US DOE Joint Genome Institute (JGI-PGF)"/>
            <person name="Walter F."/>
            <person name="Albersmeier A."/>
            <person name="Kalinowski J."/>
            <person name="Ruckert C."/>
        </authorList>
    </citation>
    <scope>NUCLEOTIDE SEQUENCE</scope>
    <source>
        <strain evidence="3">JCM 14719</strain>
    </source>
</reference>
<dbReference type="PANTHER" id="PTHR43308:SF5">
    <property type="entry name" value="S-LAYER PROTEIN _ PEPTIDOGLYCAN ENDO-BETA-N-ACETYLGLUCOSAMINIDASE"/>
    <property type="match status" value="1"/>
</dbReference>
<feature type="domain" description="SLH" evidence="2">
    <location>
        <begin position="57"/>
        <end position="120"/>
    </location>
</feature>
<evidence type="ECO:0000313" key="3">
    <source>
        <dbReference type="EMBL" id="GGK08077.1"/>
    </source>
</evidence>
<sequence>MFGALKLKDHENGVVTYQYSYDESQTKYEGKIVFKNNAILFEYTGKDGFLKRLVFTERLLFSDVTSNHWAKDAIEYLAIKGILKGRNENFFEPEGKITRAEFAAVLVRILPNLPCCHNKSGNGFDDGQSNFIAQ</sequence>
<dbReference type="EMBL" id="BMOF01000072">
    <property type="protein sequence ID" value="GGK08077.1"/>
    <property type="molecule type" value="Genomic_DNA"/>
</dbReference>
<dbReference type="Pfam" id="PF00395">
    <property type="entry name" value="SLH"/>
    <property type="match status" value="1"/>
</dbReference>
<dbReference type="AlphaFoldDB" id="A0A8J3BBC9"/>
<dbReference type="PROSITE" id="PS51272">
    <property type="entry name" value="SLH"/>
    <property type="match status" value="1"/>
</dbReference>
<dbReference type="Proteomes" id="UP000637720">
    <property type="component" value="Unassembled WGS sequence"/>
</dbReference>
<gene>
    <name evidence="3" type="ORF">GCM10007043_22670</name>
</gene>
<organism evidence="3 4">
    <name type="scientific">Calditerricola satsumensis</name>
    <dbReference type="NCBI Taxonomy" id="373054"/>
    <lineage>
        <taxon>Bacteria</taxon>
        <taxon>Bacillati</taxon>
        <taxon>Bacillota</taxon>
        <taxon>Bacilli</taxon>
        <taxon>Bacillales</taxon>
        <taxon>Bacillaceae</taxon>
        <taxon>Calditerricola</taxon>
    </lineage>
</organism>
<keyword evidence="4" id="KW-1185">Reference proteome</keyword>
<dbReference type="InterPro" id="IPR001119">
    <property type="entry name" value="SLH_dom"/>
</dbReference>
<accession>A0A8J3BBC9</accession>
<protein>
    <recommendedName>
        <fullName evidence="2">SLH domain-containing protein</fullName>
    </recommendedName>
</protein>
<evidence type="ECO:0000259" key="2">
    <source>
        <dbReference type="PROSITE" id="PS51272"/>
    </source>
</evidence>
<reference evidence="3" key="2">
    <citation type="submission" date="2020-09" db="EMBL/GenBank/DDBJ databases">
        <authorList>
            <person name="Sun Q."/>
            <person name="Ohkuma M."/>
        </authorList>
    </citation>
    <scope>NUCLEOTIDE SEQUENCE</scope>
    <source>
        <strain evidence="3">JCM 14719</strain>
    </source>
</reference>
<comment type="caution">
    <text evidence="3">The sequence shown here is derived from an EMBL/GenBank/DDBJ whole genome shotgun (WGS) entry which is preliminary data.</text>
</comment>
<keyword evidence="1" id="KW-0732">Signal</keyword>
<evidence type="ECO:0000313" key="4">
    <source>
        <dbReference type="Proteomes" id="UP000637720"/>
    </source>
</evidence>
<dbReference type="InterPro" id="IPR051465">
    <property type="entry name" value="Cell_Envelope_Struct_Comp"/>
</dbReference>
<name>A0A8J3BBC9_9BACI</name>
<dbReference type="PANTHER" id="PTHR43308">
    <property type="entry name" value="OUTER MEMBRANE PROTEIN ALPHA-RELATED"/>
    <property type="match status" value="1"/>
</dbReference>